<organism evidence="1 2">
    <name type="scientific">Parolsenella catena</name>
    <dbReference type="NCBI Taxonomy" id="2003188"/>
    <lineage>
        <taxon>Bacteria</taxon>
        <taxon>Bacillati</taxon>
        <taxon>Actinomycetota</taxon>
        <taxon>Coriobacteriia</taxon>
        <taxon>Coriobacteriales</taxon>
        <taxon>Atopobiaceae</taxon>
        <taxon>Parolsenella</taxon>
    </lineage>
</organism>
<dbReference type="EMBL" id="AP019367">
    <property type="protein sequence ID" value="BBH50327.1"/>
    <property type="molecule type" value="Genomic_DNA"/>
</dbReference>
<evidence type="ECO:0000313" key="1">
    <source>
        <dbReference type="EMBL" id="BBH50327.1"/>
    </source>
</evidence>
<proteinExistence type="predicted"/>
<dbReference type="AlphaFoldDB" id="A0A3G9JXV6"/>
<name>A0A3G9JXV6_9ACTN</name>
<keyword evidence="2" id="KW-1185">Reference proteome</keyword>
<dbReference type="Proteomes" id="UP000273154">
    <property type="component" value="Chromosome"/>
</dbReference>
<sequence length="189" mass="20697">MFRGVRLTTPEDTVLDCAAMMPFPDALAVADSAVSSRLTCERNLRNAAVHRRGYRGIRNGRRAVACMDGRAESGGESIVRGILIELGYLIKDIQVPVTSIDAARGPLRLDILLQADDGSLVDLEVDGGEKYENPEMNGGSPLHALMRERQREAGITARGYKVVRVTVTQARDRAWLKARLSVYGVYPQG</sequence>
<evidence type="ECO:0008006" key="3">
    <source>
        <dbReference type="Google" id="ProtNLM"/>
    </source>
</evidence>
<accession>A0A3G9JXV6</accession>
<gene>
    <name evidence="1" type="ORF">Pcatena_09140</name>
</gene>
<dbReference type="KEGG" id="pcat:Pcatena_09140"/>
<evidence type="ECO:0000313" key="2">
    <source>
        <dbReference type="Proteomes" id="UP000273154"/>
    </source>
</evidence>
<reference evidence="2" key="1">
    <citation type="submission" date="2018-11" db="EMBL/GenBank/DDBJ databases">
        <title>Comparative genomics of Parolsenella catena and Libanicoccus massiliensis: Reclassification of Libanicoccus massiliensis as Parolsenella massiliensis comb. nov.</title>
        <authorList>
            <person name="Sakamoto M."/>
            <person name="Ikeyama N."/>
            <person name="Murakami T."/>
            <person name="Mori H."/>
            <person name="Yuki M."/>
            <person name="Ohkuma M."/>
        </authorList>
    </citation>
    <scope>NUCLEOTIDE SEQUENCE [LARGE SCALE GENOMIC DNA]</scope>
    <source>
        <strain evidence="2">JCM 31932</strain>
    </source>
</reference>
<protein>
    <recommendedName>
        <fullName evidence="3">DUF559 domain-containing protein</fullName>
    </recommendedName>
</protein>